<proteinExistence type="predicted"/>
<dbReference type="OrthoDB" id="2157530at2759"/>
<gene>
    <name evidence="2" type="ORF">BJ875DRAFT_478957</name>
</gene>
<protein>
    <submittedName>
        <fullName evidence="2">Heterokaryon incompatibility protein-domain-containing protein</fullName>
    </submittedName>
</protein>
<name>A0A9P8BY96_9HELO</name>
<comment type="caution">
    <text evidence="2">The sequence shown here is derived from an EMBL/GenBank/DDBJ whole genome shotgun (WGS) entry which is preliminary data.</text>
</comment>
<dbReference type="InterPro" id="IPR010730">
    <property type="entry name" value="HET"/>
</dbReference>
<sequence length="794" mass="90230">MAAESDSFADPSWTSFSVENDSFIRTSQHCPERPYISVAIISSQNLSVRRIDFTTISHDQGFSDKADQNGDTYADSYTWFDARVITHSGHDRVPRRRIQTNVRASFEFKTHINRWDWRQGDAGVREWLAAIQTGDTVQVIPMAHFPAWNNFVRGAKIQLWAAPATAGKALPPVISLVEQNDYSAYRPLRHDLREIRLVEVQPDENAGPIRIVLRYTSLSDEHRLRYDALSYCWGDAEDLQQVLLTAPDHSQPRATFVNRNLLSALQQLRSQTAPRTLWIDLLCINQTDMKERTSQVALMGEIFASAETVCVWLGDSDPDGHRDCQVIRSISDQYDQTLGGLGVEGRVGDPKDWTALPKPHLTHEIIRNGPDDWDIDLQIDRVFQRPWFQRVWVLQEVWNAVRVQVFYGSDEVQWQAILQANHCLKKRGILNRNVLSWLWNALFTITRDETGLNCDRTPRSDILTVLIAAHNMKATDPRDKIFAMLVFGNETYQTGALPEEVRPNYEKSVVLVYADFTRWWILHHRSLRILSAVHTLTGRSWVNTSSPHGSHNSFDLSQRPSWMLWHEGFSEWMNGTLALHDQCGYRASGCRVIDYELLRSLALTQPNNLALRGVRLSAIASLAPYPFYQDPPLSPHMRDAFLRLFDPNGSIGTWNSFRIRRSVGEVINMADHSKKSGEWKVHYDSHWDALPPRDGAEGLPTWLPCLENCMFTTIDGGVGLCPTGSRVGDLVVVLYGGMVPYLLRPKICIGVETDRENVCSGEFYFVGECYLKGSMYGEACSSISDSNTEVFLLA</sequence>
<reference evidence="2" key="1">
    <citation type="journal article" date="2021" name="IMA Fungus">
        <title>Genomic characterization of three marine fungi, including Emericellopsis atlantica sp. nov. with signatures of a generalist lifestyle and marine biomass degradation.</title>
        <authorList>
            <person name="Hagestad O.C."/>
            <person name="Hou L."/>
            <person name="Andersen J.H."/>
            <person name="Hansen E.H."/>
            <person name="Altermark B."/>
            <person name="Li C."/>
            <person name="Kuhnert E."/>
            <person name="Cox R.J."/>
            <person name="Crous P.W."/>
            <person name="Spatafora J.W."/>
            <person name="Lail K."/>
            <person name="Amirebrahimi M."/>
            <person name="Lipzen A."/>
            <person name="Pangilinan J."/>
            <person name="Andreopoulos W."/>
            <person name="Hayes R.D."/>
            <person name="Ng V."/>
            <person name="Grigoriev I.V."/>
            <person name="Jackson S.A."/>
            <person name="Sutton T.D.S."/>
            <person name="Dobson A.D.W."/>
            <person name="Rama T."/>
        </authorList>
    </citation>
    <scope>NUCLEOTIDE SEQUENCE</scope>
    <source>
        <strain evidence="2">TRa018bII</strain>
    </source>
</reference>
<feature type="domain" description="Heterokaryon incompatibility" evidence="1">
    <location>
        <begin position="226"/>
        <end position="396"/>
    </location>
</feature>
<dbReference type="PANTHER" id="PTHR24148">
    <property type="entry name" value="ANKYRIN REPEAT DOMAIN-CONTAINING PROTEIN 39 HOMOLOG-RELATED"/>
    <property type="match status" value="1"/>
</dbReference>
<evidence type="ECO:0000259" key="1">
    <source>
        <dbReference type="Pfam" id="PF06985"/>
    </source>
</evidence>
<dbReference type="Proteomes" id="UP000824998">
    <property type="component" value="Unassembled WGS sequence"/>
</dbReference>
<dbReference type="InterPro" id="IPR052895">
    <property type="entry name" value="HetReg/Transcr_Mod"/>
</dbReference>
<organism evidence="2 3">
    <name type="scientific">Amylocarpus encephaloides</name>
    <dbReference type="NCBI Taxonomy" id="45428"/>
    <lineage>
        <taxon>Eukaryota</taxon>
        <taxon>Fungi</taxon>
        <taxon>Dikarya</taxon>
        <taxon>Ascomycota</taxon>
        <taxon>Pezizomycotina</taxon>
        <taxon>Leotiomycetes</taxon>
        <taxon>Helotiales</taxon>
        <taxon>Helotiales incertae sedis</taxon>
        <taxon>Amylocarpus</taxon>
    </lineage>
</organism>
<evidence type="ECO:0000313" key="3">
    <source>
        <dbReference type="Proteomes" id="UP000824998"/>
    </source>
</evidence>
<dbReference type="PANTHER" id="PTHR24148:SF64">
    <property type="entry name" value="HETEROKARYON INCOMPATIBILITY DOMAIN-CONTAINING PROTEIN"/>
    <property type="match status" value="1"/>
</dbReference>
<dbReference type="Pfam" id="PF06985">
    <property type="entry name" value="HET"/>
    <property type="match status" value="1"/>
</dbReference>
<dbReference type="Pfam" id="PF26639">
    <property type="entry name" value="Het-6_barrel"/>
    <property type="match status" value="1"/>
</dbReference>
<dbReference type="EMBL" id="MU252378">
    <property type="protein sequence ID" value="KAG9227953.1"/>
    <property type="molecule type" value="Genomic_DNA"/>
</dbReference>
<accession>A0A9P8BY96</accession>
<dbReference type="AlphaFoldDB" id="A0A9P8BY96"/>
<keyword evidence="3" id="KW-1185">Reference proteome</keyword>
<evidence type="ECO:0000313" key="2">
    <source>
        <dbReference type="EMBL" id="KAG9227953.1"/>
    </source>
</evidence>